<protein>
    <submittedName>
        <fullName evidence="1">Uncharacterized protein</fullName>
    </submittedName>
</protein>
<accession>A0A2P2MCY6</accession>
<dbReference type="EMBL" id="GGEC01047612">
    <property type="protein sequence ID" value="MBX28096.1"/>
    <property type="molecule type" value="Transcribed_RNA"/>
</dbReference>
<dbReference type="AlphaFoldDB" id="A0A2P2MCY6"/>
<evidence type="ECO:0000313" key="1">
    <source>
        <dbReference type="EMBL" id="MBX28096.1"/>
    </source>
</evidence>
<dbReference type="PANTHER" id="PTHR34044">
    <property type="entry name" value="NUCLEAR PROTEIN"/>
    <property type="match status" value="1"/>
</dbReference>
<name>A0A2P2MCY6_RHIMU</name>
<reference evidence="1" key="1">
    <citation type="submission" date="2018-02" db="EMBL/GenBank/DDBJ databases">
        <title>Rhizophora mucronata_Transcriptome.</title>
        <authorList>
            <person name="Meera S.P."/>
            <person name="Sreeshan A."/>
            <person name="Augustine A."/>
        </authorList>
    </citation>
    <scope>NUCLEOTIDE SEQUENCE</scope>
    <source>
        <tissue evidence="1">Leaf</tissue>
    </source>
</reference>
<organism evidence="1">
    <name type="scientific">Rhizophora mucronata</name>
    <name type="common">Asiatic mangrove</name>
    <dbReference type="NCBI Taxonomy" id="61149"/>
    <lineage>
        <taxon>Eukaryota</taxon>
        <taxon>Viridiplantae</taxon>
        <taxon>Streptophyta</taxon>
        <taxon>Embryophyta</taxon>
        <taxon>Tracheophyta</taxon>
        <taxon>Spermatophyta</taxon>
        <taxon>Magnoliopsida</taxon>
        <taxon>eudicotyledons</taxon>
        <taxon>Gunneridae</taxon>
        <taxon>Pentapetalae</taxon>
        <taxon>rosids</taxon>
        <taxon>fabids</taxon>
        <taxon>Malpighiales</taxon>
        <taxon>Rhizophoraceae</taxon>
        <taxon>Rhizophora</taxon>
    </lineage>
</organism>
<dbReference type="PANTHER" id="PTHR34044:SF1">
    <property type="entry name" value="NUCLEAR PROTEIN"/>
    <property type="match status" value="1"/>
</dbReference>
<proteinExistence type="predicted"/>
<sequence length="137" mass="15215">MLEPWLQSKRIDDADQVLAYFAVSKLGEPPVDGKTDTNTEGLTGAYGKWASAVAARLHVRGFSCKVLSNEALLKQMLEKLIWISAFMFVTACHPGPTVGVVEKEFCSKVKLLINWNIIHLNFSSYINFVRSHVSSKG</sequence>